<dbReference type="Gene3D" id="2.40.30.110">
    <property type="entry name" value="Aminomethyltransferase beta-barrel domains"/>
    <property type="match status" value="1"/>
</dbReference>
<dbReference type="GO" id="GO:0019464">
    <property type="term" value="P:glycine decarboxylation via glycine cleavage system"/>
    <property type="evidence" value="ECO:0007669"/>
    <property type="project" value="UniProtKB-UniRule"/>
</dbReference>
<dbReference type="GO" id="GO:0008168">
    <property type="term" value="F:methyltransferase activity"/>
    <property type="evidence" value="ECO:0007669"/>
    <property type="project" value="UniProtKB-KW"/>
</dbReference>
<dbReference type="Proteomes" id="UP000316659">
    <property type="component" value="Unassembled WGS sequence"/>
</dbReference>
<evidence type="ECO:0000256" key="9">
    <source>
        <dbReference type="SAM" id="MobiDB-lite"/>
    </source>
</evidence>
<dbReference type="PANTHER" id="PTHR43757:SF2">
    <property type="entry name" value="AMINOMETHYLTRANSFERASE, MITOCHONDRIAL"/>
    <property type="match status" value="1"/>
</dbReference>
<evidence type="ECO:0000259" key="11">
    <source>
        <dbReference type="Pfam" id="PF08669"/>
    </source>
</evidence>
<comment type="similarity">
    <text evidence="1 7">Belongs to the GcvT family.</text>
</comment>
<feature type="domain" description="Aminomethyltransferase C-terminal" evidence="11">
    <location>
        <begin position="330"/>
        <end position="418"/>
    </location>
</feature>
<comment type="caution">
    <text evidence="12">The sequence shown here is derived from an EMBL/GenBank/DDBJ whole genome shotgun (WGS) entry which is preliminary data.</text>
</comment>
<dbReference type="HAMAP" id="MF_00259">
    <property type="entry name" value="GcvT"/>
    <property type="match status" value="1"/>
</dbReference>
<organism evidence="12 13">
    <name type="scientific">Cellulosimicrobium cellulans</name>
    <name type="common">Arthrobacter luteus</name>
    <dbReference type="NCBI Taxonomy" id="1710"/>
    <lineage>
        <taxon>Bacteria</taxon>
        <taxon>Bacillati</taxon>
        <taxon>Actinomycetota</taxon>
        <taxon>Actinomycetes</taxon>
        <taxon>Micrococcales</taxon>
        <taxon>Promicromonosporaceae</taxon>
        <taxon>Cellulosimicrobium</taxon>
    </lineage>
</organism>
<dbReference type="GO" id="GO:0005829">
    <property type="term" value="C:cytosol"/>
    <property type="evidence" value="ECO:0007669"/>
    <property type="project" value="TreeGrafter"/>
</dbReference>
<dbReference type="FunFam" id="4.10.1250.10:FF:000001">
    <property type="entry name" value="Aminomethyltransferase"/>
    <property type="match status" value="1"/>
</dbReference>
<gene>
    <name evidence="7 12" type="primary">gcvT</name>
    <name evidence="12" type="ORF">CCE02nite_22480</name>
</gene>
<dbReference type="InterPro" id="IPR028896">
    <property type="entry name" value="GcvT/YgfZ/DmdA"/>
</dbReference>
<name>A0A4Y4DXU8_CELCE</name>
<evidence type="ECO:0000256" key="2">
    <source>
        <dbReference type="ARBA" id="ARBA00012616"/>
    </source>
</evidence>
<evidence type="ECO:0000256" key="5">
    <source>
        <dbReference type="ARBA" id="ARBA00031395"/>
    </source>
</evidence>
<comment type="function">
    <text evidence="7">The glycine cleavage system catalyzes the degradation of glycine.</text>
</comment>
<dbReference type="GO" id="GO:0005960">
    <property type="term" value="C:glycine cleavage complex"/>
    <property type="evidence" value="ECO:0007669"/>
    <property type="project" value="InterPro"/>
</dbReference>
<evidence type="ECO:0000256" key="6">
    <source>
        <dbReference type="ARBA" id="ARBA00047665"/>
    </source>
</evidence>
<dbReference type="AlphaFoldDB" id="A0A4Y4DXU8"/>
<dbReference type="PIRSF" id="PIRSF006487">
    <property type="entry name" value="GcvT"/>
    <property type="match status" value="1"/>
</dbReference>
<dbReference type="InterPro" id="IPR027266">
    <property type="entry name" value="TrmE/GcvT-like"/>
</dbReference>
<dbReference type="GO" id="GO:0032259">
    <property type="term" value="P:methylation"/>
    <property type="evidence" value="ECO:0007669"/>
    <property type="project" value="UniProtKB-KW"/>
</dbReference>
<dbReference type="InterPro" id="IPR006222">
    <property type="entry name" value="GCVT_N"/>
</dbReference>
<dbReference type="Gene3D" id="4.10.1250.10">
    <property type="entry name" value="Aminomethyltransferase fragment"/>
    <property type="match status" value="1"/>
</dbReference>
<evidence type="ECO:0000256" key="7">
    <source>
        <dbReference type="HAMAP-Rule" id="MF_00259"/>
    </source>
</evidence>
<evidence type="ECO:0000256" key="4">
    <source>
        <dbReference type="ARBA" id="ARBA00022679"/>
    </source>
</evidence>
<dbReference type="NCBIfam" id="NF001567">
    <property type="entry name" value="PRK00389.1"/>
    <property type="match status" value="1"/>
</dbReference>
<dbReference type="Pfam" id="PF01571">
    <property type="entry name" value="GCV_T"/>
    <property type="match status" value="1"/>
</dbReference>
<feature type="region of interest" description="Disordered" evidence="9">
    <location>
        <begin position="1"/>
        <end position="27"/>
    </location>
</feature>
<dbReference type="EMBL" id="BJNZ01000013">
    <property type="protein sequence ID" value="GED10249.1"/>
    <property type="molecule type" value="Genomic_DNA"/>
</dbReference>
<keyword evidence="3 7" id="KW-0032">Aminotransferase</keyword>
<dbReference type="Pfam" id="PF08669">
    <property type="entry name" value="GCV_T_C"/>
    <property type="match status" value="1"/>
</dbReference>
<dbReference type="GO" id="GO:0008483">
    <property type="term" value="F:transaminase activity"/>
    <property type="evidence" value="ECO:0007669"/>
    <property type="project" value="UniProtKB-KW"/>
</dbReference>
<accession>A0A4Y4DXU8</accession>
<comment type="catalytic activity">
    <reaction evidence="6 7">
        <text>N(6)-[(R)-S(8)-aminomethyldihydrolipoyl]-L-lysyl-[protein] + (6S)-5,6,7,8-tetrahydrofolate = N(6)-[(R)-dihydrolipoyl]-L-lysyl-[protein] + (6R)-5,10-methylene-5,6,7,8-tetrahydrofolate + NH4(+)</text>
        <dbReference type="Rhea" id="RHEA:16945"/>
        <dbReference type="Rhea" id="RHEA-COMP:10475"/>
        <dbReference type="Rhea" id="RHEA-COMP:10492"/>
        <dbReference type="ChEBI" id="CHEBI:15636"/>
        <dbReference type="ChEBI" id="CHEBI:28938"/>
        <dbReference type="ChEBI" id="CHEBI:57453"/>
        <dbReference type="ChEBI" id="CHEBI:83100"/>
        <dbReference type="ChEBI" id="CHEBI:83143"/>
        <dbReference type="EC" id="2.1.2.10"/>
    </reaction>
</comment>
<dbReference type="GO" id="GO:0004047">
    <property type="term" value="F:aminomethyltransferase activity"/>
    <property type="evidence" value="ECO:0007669"/>
    <property type="project" value="UniProtKB-UniRule"/>
</dbReference>
<evidence type="ECO:0000256" key="8">
    <source>
        <dbReference type="PIRSR" id="PIRSR006487-1"/>
    </source>
</evidence>
<sequence length="424" mass="43821">MTDPIDHPADQPVEQPADSPTDRHSPLHDEHVALGANLTSFGGWLMPLRYTSDLAEHRAVREAAGLFDLSHMGEIEVAGPQAAAALDHALVGNLTAVAPGRARYTMICQEDGAVLDDLVVYRLGAERFLVVANAGNADLVARELVARAAGFDATVTDQGAGTALVAVQGPRAEEIVVGLTGAVGTDAPGTDAAGSDAARAVRDLKYYAAVPLALSTDAGPVDALVARTGYTGEDGFELFVPADRAADLWRTVLAAGAPLGLVPAGLSARDSLRLEAGMPLYGHELDTTTTPYEAGLGRVVKLDKVADDGTPLEFVGRAALAARRASAPARVLVGLKGLGRRPARAGYAVVLTDAEPGGAVGESARRVGTVTSGAPSPTLGYPIALAYVTPELSAEGTELAVDVRGRAEPVVVVPLPFYRRPQQS</sequence>
<keyword evidence="12" id="KW-0489">Methyltransferase</keyword>
<evidence type="ECO:0000313" key="13">
    <source>
        <dbReference type="Proteomes" id="UP000316659"/>
    </source>
</evidence>
<dbReference type="EC" id="2.1.2.10" evidence="2 7"/>
<dbReference type="InterPro" id="IPR029043">
    <property type="entry name" value="GcvT/YgfZ_C"/>
</dbReference>
<evidence type="ECO:0000313" key="12">
    <source>
        <dbReference type="EMBL" id="GED10249.1"/>
    </source>
</evidence>
<dbReference type="InterPro" id="IPR006223">
    <property type="entry name" value="GcvT"/>
</dbReference>
<evidence type="ECO:0000259" key="10">
    <source>
        <dbReference type="Pfam" id="PF01571"/>
    </source>
</evidence>
<evidence type="ECO:0000256" key="1">
    <source>
        <dbReference type="ARBA" id="ARBA00008609"/>
    </source>
</evidence>
<dbReference type="Gene3D" id="3.30.70.1400">
    <property type="entry name" value="Aminomethyltransferase beta-barrel domains"/>
    <property type="match status" value="1"/>
</dbReference>
<dbReference type="InterPro" id="IPR013977">
    <property type="entry name" value="GcvT_C"/>
</dbReference>
<proteinExistence type="inferred from homology"/>
<dbReference type="RefSeq" id="WP_141389735.1">
    <property type="nucleotide sequence ID" value="NZ_BJNZ01000013.1"/>
</dbReference>
<dbReference type="PANTHER" id="PTHR43757">
    <property type="entry name" value="AMINOMETHYLTRANSFERASE"/>
    <property type="match status" value="1"/>
</dbReference>
<reference evidence="12 13" key="1">
    <citation type="submission" date="2019-06" db="EMBL/GenBank/DDBJ databases">
        <title>Whole genome shotgun sequence of Cellulosimicrobium cellulans NBRC 15516.</title>
        <authorList>
            <person name="Hosoyama A."/>
            <person name="Uohara A."/>
            <person name="Ohji S."/>
            <person name="Ichikawa N."/>
        </authorList>
    </citation>
    <scope>NUCLEOTIDE SEQUENCE [LARGE SCALE GENOMIC DNA]</scope>
    <source>
        <strain evidence="12 13">NBRC 15516</strain>
    </source>
</reference>
<dbReference type="InterPro" id="IPR022903">
    <property type="entry name" value="GcvT_bac"/>
</dbReference>
<dbReference type="SUPFAM" id="SSF103025">
    <property type="entry name" value="Folate-binding domain"/>
    <property type="match status" value="1"/>
</dbReference>
<protein>
    <recommendedName>
        <fullName evidence="2 7">Aminomethyltransferase</fullName>
        <ecNumber evidence="2 7">2.1.2.10</ecNumber>
    </recommendedName>
    <alternativeName>
        <fullName evidence="5 7">Glycine cleavage system T protein</fullName>
    </alternativeName>
</protein>
<dbReference type="NCBIfam" id="TIGR00528">
    <property type="entry name" value="gcvT"/>
    <property type="match status" value="1"/>
</dbReference>
<feature type="domain" description="GCVT N-terminal" evidence="10">
    <location>
        <begin position="27"/>
        <end position="304"/>
    </location>
</feature>
<dbReference type="SUPFAM" id="SSF101790">
    <property type="entry name" value="Aminomethyltransferase beta-barrel domain"/>
    <property type="match status" value="1"/>
</dbReference>
<feature type="binding site" evidence="8">
    <location>
        <position position="237"/>
    </location>
    <ligand>
        <name>substrate</name>
    </ligand>
</feature>
<evidence type="ECO:0000256" key="3">
    <source>
        <dbReference type="ARBA" id="ARBA00022576"/>
    </source>
</evidence>
<comment type="subunit">
    <text evidence="7">The glycine cleavage system is composed of four proteins: P, T, L and H.</text>
</comment>
<dbReference type="Gene3D" id="3.30.1360.120">
    <property type="entry name" value="Probable tRNA modification gtpase trme, domain 1"/>
    <property type="match status" value="1"/>
</dbReference>
<keyword evidence="4 7" id="KW-0808">Transferase</keyword>